<feature type="signal peptide" evidence="6">
    <location>
        <begin position="1"/>
        <end position="21"/>
    </location>
</feature>
<dbReference type="EMBL" id="BSYJ01000001">
    <property type="protein sequence ID" value="GMG85992.1"/>
    <property type="molecule type" value="Genomic_DNA"/>
</dbReference>
<dbReference type="SUPFAM" id="SSF46626">
    <property type="entry name" value="Cytochrome c"/>
    <property type="match status" value="1"/>
</dbReference>
<dbReference type="InterPro" id="IPR009056">
    <property type="entry name" value="Cyt_c-like_dom"/>
</dbReference>
<protein>
    <submittedName>
        <fullName evidence="8">Cytochrome c/FTR1 family iron permease</fullName>
    </submittedName>
</protein>
<evidence type="ECO:0000259" key="7">
    <source>
        <dbReference type="PROSITE" id="PS51007"/>
    </source>
</evidence>
<feature type="chain" id="PRO_5046932402" evidence="6">
    <location>
        <begin position="22"/>
        <end position="624"/>
    </location>
</feature>
<evidence type="ECO:0000256" key="2">
    <source>
        <dbReference type="ARBA" id="ARBA00022723"/>
    </source>
</evidence>
<keyword evidence="2 4" id="KW-0479">Metal-binding</keyword>
<keyword evidence="5" id="KW-0472">Membrane</keyword>
<dbReference type="InterPro" id="IPR036909">
    <property type="entry name" value="Cyt_c-like_dom_sf"/>
</dbReference>
<organism evidence="8 9">
    <name type="scientific">Biformimicrobium ophioploci</name>
    <dbReference type="NCBI Taxonomy" id="3036711"/>
    <lineage>
        <taxon>Bacteria</taxon>
        <taxon>Pseudomonadati</taxon>
        <taxon>Pseudomonadota</taxon>
        <taxon>Gammaproteobacteria</taxon>
        <taxon>Cellvibrionales</taxon>
        <taxon>Microbulbiferaceae</taxon>
        <taxon>Biformimicrobium</taxon>
    </lineage>
</organism>
<evidence type="ECO:0000256" key="3">
    <source>
        <dbReference type="ARBA" id="ARBA00023004"/>
    </source>
</evidence>
<evidence type="ECO:0000256" key="5">
    <source>
        <dbReference type="SAM" id="Phobius"/>
    </source>
</evidence>
<proteinExistence type="predicted"/>
<dbReference type="Proteomes" id="UP001224392">
    <property type="component" value="Unassembled WGS sequence"/>
</dbReference>
<name>A0ABQ6LVE0_9GAMM</name>
<feature type="transmembrane region" description="Helical" evidence="5">
    <location>
        <begin position="377"/>
        <end position="395"/>
    </location>
</feature>
<feature type="transmembrane region" description="Helical" evidence="5">
    <location>
        <begin position="481"/>
        <end position="501"/>
    </location>
</feature>
<keyword evidence="3 4" id="KW-0408">Iron</keyword>
<feature type="transmembrane region" description="Helical" evidence="5">
    <location>
        <begin position="407"/>
        <end position="425"/>
    </location>
</feature>
<feature type="transmembrane region" description="Helical" evidence="5">
    <location>
        <begin position="597"/>
        <end position="614"/>
    </location>
</feature>
<feature type="transmembrane region" description="Helical" evidence="5">
    <location>
        <begin position="437"/>
        <end position="460"/>
    </location>
</feature>
<keyword evidence="5" id="KW-1133">Transmembrane helix</keyword>
<evidence type="ECO:0000256" key="4">
    <source>
        <dbReference type="PROSITE-ProRule" id="PRU00433"/>
    </source>
</evidence>
<evidence type="ECO:0000313" key="9">
    <source>
        <dbReference type="Proteomes" id="UP001224392"/>
    </source>
</evidence>
<accession>A0ABQ6LVE0</accession>
<keyword evidence="9" id="KW-1185">Reference proteome</keyword>
<evidence type="ECO:0000256" key="6">
    <source>
        <dbReference type="SAM" id="SignalP"/>
    </source>
</evidence>
<feature type="transmembrane region" description="Helical" evidence="5">
    <location>
        <begin position="513"/>
        <end position="535"/>
    </location>
</feature>
<sequence length="624" mass="67940">MPAARLFLLTIGLIASLQAHAGDSEVAARTIGILSFIGADYPDVVEDGRVLDQVRHREQLLQLQAVSRGLSLLEDRPGRSAINRQVQQLQQAVARRAPATEVQERAGIISDRIAAIYRLPRAPAALPSPARGRRHFNRYCAGCHGLDGRGDSQAQPPVPSLADPVRMANFSLYDIYNLLELGVPGAHQRFGGRGITSADRWAVAVYSARLLANRTPLPAASAAQSWPELVILPGIATTRPVDLPPEAASALIWWRGNPDKIAHLQDPLQKANGLLAMAAEALQQGEPERAYRRLLAAYGQGYLPVAEEMRRRVPSVAARIDEDWRKLRQVVAADASRLETLEAINNLRADLQEIRPLAESYHSGITGPTATVATLRLILRLGLELVLLALALQAVAGTPSHSQVKLLLGLFGAALVAGLVAGALLGESLPPGSTGRAALRGSISLLLLLMFLGSGLWLILWRLRQQMPPQVLPKSRMRVRLTCAAVFLVFFHEVLVIRLLVEDYWQISAGGGRNYIVAGLLFALATLIGLLWYAVHKQRRSSVARMVRWHNVAVLLLAVIFTGHWIKAWQAAGWIPSHGIGLVELPSLGVYPTFEGIGAQLLMALLLAGVAFSWRRPPRRASRC</sequence>
<evidence type="ECO:0000256" key="1">
    <source>
        <dbReference type="ARBA" id="ARBA00022617"/>
    </source>
</evidence>
<keyword evidence="1 4" id="KW-0349">Heme</keyword>
<feature type="transmembrane region" description="Helical" evidence="5">
    <location>
        <begin position="547"/>
        <end position="566"/>
    </location>
</feature>
<feature type="domain" description="Cytochrome c" evidence="7">
    <location>
        <begin position="127"/>
        <end position="259"/>
    </location>
</feature>
<reference evidence="8 9" key="1">
    <citation type="submission" date="2023-04" db="EMBL/GenBank/DDBJ databases">
        <title>Marinobulbifer ophiurae gen. nov., sp. Nov., isolate from tissue of brittle star Ophioplocus japonicus.</title>
        <authorList>
            <person name="Kawano K."/>
            <person name="Sawayama S."/>
            <person name="Nakagawa S."/>
        </authorList>
    </citation>
    <scope>NUCLEOTIDE SEQUENCE [LARGE SCALE GENOMIC DNA]</scope>
    <source>
        <strain evidence="8 9">NKW57</strain>
    </source>
</reference>
<dbReference type="Pfam" id="PF13442">
    <property type="entry name" value="Cytochrome_CBB3"/>
    <property type="match status" value="1"/>
</dbReference>
<gene>
    <name evidence="8" type="ORF">MNKW57_03130</name>
</gene>
<evidence type="ECO:0000313" key="8">
    <source>
        <dbReference type="EMBL" id="GMG85992.1"/>
    </source>
</evidence>
<keyword evidence="6" id="KW-0732">Signal</keyword>
<dbReference type="RefSeq" id="WP_285762511.1">
    <property type="nucleotide sequence ID" value="NZ_BSYJ01000001.1"/>
</dbReference>
<keyword evidence="5" id="KW-0812">Transmembrane</keyword>
<dbReference type="PROSITE" id="PS51007">
    <property type="entry name" value="CYTC"/>
    <property type="match status" value="1"/>
</dbReference>
<comment type="caution">
    <text evidence="8">The sequence shown here is derived from an EMBL/GenBank/DDBJ whole genome shotgun (WGS) entry which is preliminary data.</text>
</comment>
<dbReference type="Gene3D" id="1.10.760.10">
    <property type="entry name" value="Cytochrome c-like domain"/>
    <property type="match status" value="1"/>
</dbReference>